<dbReference type="Proteomes" id="UP000823964">
    <property type="component" value="Unassembled WGS sequence"/>
</dbReference>
<dbReference type="GO" id="GO:0005886">
    <property type="term" value="C:plasma membrane"/>
    <property type="evidence" value="ECO:0007669"/>
    <property type="project" value="UniProtKB-SubCell"/>
</dbReference>
<dbReference type="Gene3D" id="3.30.420.270">
    <property type="match status" value="1"/>
</dbReference>
<evidence type="ECO:0000313" key="9">
    <source>
        <dbReference type="EMBL" id="HIX19552.1"/>
    </source>
</evidence>
<accession>A0A9D2AGX1</accession>
<dbReference type="GO" id="GO:0022857">
    <property type="term" value="F:transmembrane transporter activity"/>
    <property type="evidence" value="ECO:0007669"/>
    <property type="project" value="InterPro"/>
</dbReference>
<gene>
    <name evidence="9" type="ORF">H9862_02985</name>
</gene>
<dbReference type="PANTHER" id="PTHR30558:SF3">
    <property type="entry name" value="BIOPOLYMER TRANSPORT PROTEIN EXBD-RELATED"/>
    <property type="match status" value="1"/>
</dbReference>
<evidence type="ECO:0000256" key="2">
    <source>
        <dbReference type="ARBA" id="ARBA00005811"/>
    </source>
</evidence>
<organism evidence="9 10">
    <name type="scientific">Candidatus Akkermansia intestinigallinarum</name>
    <dbReference type="NCBI Taxonomy" id="2838431"/>
    <lineage>
        <taxon>Bacteria</taxon>
        <taxon>Pseudomonadati</taxon>
        <taxon>Verrucomicrobiota</taxon>
        <taxon>Verrucomicrobiia</taxon>
        <taxon>Verrucomicrobiales</taxon>
        <taxon>Akkermansiaceae</taxon>
        <taxon>Akkermansia</taxon>
    </lineage>
</organism>
<dbReference type="AlphaFoldDB" id="A0A9D2AGX1"/>
<keyword evidence="7" id="KW-0813">Transport</keyword>
<comment type="similarity">
    <text evidence="2 7">Belongs to the ExbD/TolR family.</text>
</comment>
<comment type="subcellular location">
    <subcellularLocation>
        <location evidence="1">Cell membrane</location>
        <topology evidence="1">Single-pass membrane protein</topology>
    </subcellularLocation>
    <subcellularLocation>
        <location evidence="7">Cell membrane</location>
        <topology evidence="7">Single-pass type II membrane protein</topology>
    </subcellularLocation>
</comment>
<protein>
    <submittedName>
        <fullName evidence="9">Biopolymer transporter ExbD</fullName>
    </submittedName>
</protein>
<reference evidence="9" key="2">
    <citation type="submission" date="2021-04" db="EMBL/GenBank/DDBJ databases">
        <authorList>
            <person name="Gilroy R."/>
        </authorList>
    </citation>
    <scope>NUCLEOTIDE SEQUENCE</scope>
    <source>
        <strain evidence="9">14975</strain>
    </source>
</reference>
<keyword evidence="7" id="KW-0653">Protein transport</keyword>
<keyword evidence="4 7" id="KW-0812">Transmembrane</keyword>
<evidence type="ECO:0000256" key="1">
    <source>
        <dbReference type="ARBA" id="ARBA00004162"/>
    </source>
</evidence>
<proteinExistence type="inferred from homology"/>
<dbReference type="GO" id="GO:0015031">
    <property type="term" value="P:protein transport"/>
    <property type="evidence" value="ECO:0007669"/>
    <property type="project" value="UniProtKB-KW"/>
</dbReference>
<evidence type="ECO:0000256" key="7">
    <source>
        <dbReference type="RuleBase" id="RU003879"/>
    </source>
</evidence>
<evidence type="ECO:0000256" key="6">
    <source>
        <dbReference type="ARBA" id="ARBA00023136"/>
    </source>
</evidence>
<dbReference type="InterPro" id="IPR003400">
    <property type="entry name" value="ExbD"/>
</dbReference>
<reference evidence="9" key="1">
    <citation type="journal article" date="2021" name="PeerJ">
        <title>Extensive microbial diversity within the chicken gut microbiome revealed by metagenomics and culture.</title>
        <authorList>
            <person name="Gilroy R."/>
            <person name="Ravi A."/>
            <person name="Getino M."/>
            <person name="Pursley I."/>
            <person name="Horton D.L."/>
            <person name="Alikhan N.F."/>
            <person name="Baker D."/>
            <person name="Gharbi K."/>
            <person name="Hall N."/>
            <person name="Watson M."/>
            <person name="Adriaenssens E.M."/>
            <person name="Foster-Nyarko E."/>
            <person name="Jarju S."/>
            <person name="Secka A."/>
            <person name="Antonio M."/>
            <person name="Oren A."/>
            <person name="Chaudhuri R.R."/>
            <person name="La Ragione R."/>
            <person name="Hildebrand F."/>
            <person name="Pallen M.J."/>
        </authorList>
    </citation>
    <scope>NUCLEOTIDE SEQUENCE</scope>
    <source>
        <strain evidence="9">14975</strain>
    </source>
</reference>
<keyword evidence="6 8" id="KW-0472">Membrane</keyword>
<dbReference type="Pfam" id="PF02472">
    <property type="entry name" value="ExbD"/>
    <property type="match status" value="1"/>
</dbReference>
<name>A0A9D2AGX1_9BACT</name>
<sequence>MARHKRIETEEQGDPEMNISSLIDCCFLLLIYFLVATTLVSEKKIDMAAPATQSESNEAPPPDKASITIQSSGAVLYNNDFTVGGAISSSEFESKDYARQKGHLTQLVERLKTLRQRTKAQGAEPLVLLRCAKSVPHQRVIDVLSALAEAGISAVAVERGSVE</sequence>
<keyword evidence="5 8" id="KW-1133">Transmembrane helix</keyword>
<comment type="caution">
    <text evidence="9">The sequence shown here is derived from an EMBL/GenBank/DDBJ whole genome shotgun (WGS) entry which is preliminary data.</text>
</comment>
<evidence type="ECO:0000256" key="4">
    <source>
        <dbReference type="ARBA" id="ARBA00022692"/>
    </source>
</evidence>
<keyword evidence="3" id="KW-1003">Cell membrane</keyword>
<evidence type="ECO:0000256" key="8">
    <source>
        <dbReference type="SAM" id="Phobius"/>
    </source>
</evidence>
<dbReference type="EMBL" id="DXFQ01000050">
    <property type="protein sequence ID" value="HIX19552.1"/>
    <property type="molecule type" value="Genomic_DNA"/>
</dbReference>
<evidence type="ECO:0000313" key="10">
    <source>
        <dbReference type="Proteomes" id="UP000823964"/>
    </source>
</evidence>
<feature type="transmembrane region" description="Helical" evidence="8">
    <location>
        <begin position="21"/>
        <end position="40"/>
    </location>
</feature>
<evidence type="ECO:0000256" key="3">
    <source>
        <dbReference type="ARBA" id="ARBA00022475"/>
    </source>
</evidence>
<evidence type="ECO:0000256" key="5">
    <source>
        <dbReference type="ARBA" id="ARBA00022989"/>
    </source>
</evidence>
<dbReference type="PANTHER" id="PTHR30558">
    <property type="entry name" value="EXBD MEMBRANE COMPONENT OF PMF-DRIVEN MACROMOLECULE IMPORT SYSTEM"/>
    <property type="match status" value="1"/>
</dbReference>